<dbReference type="Gene3D" id="3.40.1080.10">
    <property type="entry name" value="Glutaconate Coenzyme A-transferase"/>
    <property type="match status" value="2"/>
</dbReference>
<evidence type="ECO:0000256" key="1">
    <source>
        <dbReference type="ARBA" id="ARBA00007154"/>
    </source>
</evidence>
<evidence type="ECO:0000313" key="5">
    <source>
        <dbReference type="EMBL" id="ADE39166.1"/>
    </source>
</evidence>
<dbReference type="SUPFAM" id="SSF100950">
    <property type="entry name" value="NagB/RpiA/CoA transferase-like"/>
    <property type="match status" value="2"/>
</dbReference>
<dbReference type="HOGENOM" id="CLU_026774_4_0_5"/>
<dbReference type="STRING" id="488538.SAR116_0923"/>
<proteinExistence type="inferred from homology"/>
<dbReference type="Pfam" id="PF01144">
    <property type="entry name" value="CoA_trans"/>
    <property type="match status" value="1"/>
</dbReference>
<dbReference type="SMART" id="SM00882">
    <property type="entry name" value="CoA_trans"/>
    <property type="match status" value="1"/>
</dbReference>
<evidence type="ECO:0000256" key="3">
    <source>
        <dbReference type="PIRNR" id="PIRNR000858"/>
    </source>
</evidence>
<dbReference type="RefSeq" id="WP_013045795.1">
    <property type="nucleotide sequence ID" value="NC_014010.1"/>
</dbReference>
<dbReference type="OrthoDB" id="9805230at2"/>
<dbReference type="PANTHER" id="PTHR43293">
    <property type="entry name" value="ACETATE COA-TRANSFERASE YDIF"/>
    <property type="match status" value="1"/>
</dbReference>
<comment type="similarity">
    <text evidence="1 3">Belongs to the 3-oxoacid CoA-transferase family.</text>
</comment>
<dbReference type="InterPro" id="IPR014388">
    <property type="entry name" value="3-oxoacid_CoA-transferase"/>
</dbReference>
<dbReference type="GO" id="GO:0046952">
    <property type="term" value="P:ketone body catabolic process"/>
    <property type="evidence" value="ECO:0007669"/>
    <property type="project" value="InterPro"/>
</dbReference>
<gene>
    <name evidence="5" type="ordered locus">SAR116_0923</name>
</gene>
<protein>
    <recommendedName>
        <fullName evidence="3">Acetate CoA-transferase YdiF</fullName>
        <ecNumber evidence="3">2.8.3.8</ecNumber>
    </recommendedName>
</protein>
<reference evidence="5 6" key="1">
    <citation type="journal article" date="2010" name="J. Bacteriol.">
        <title>Complete genome sequence of "Candidatus Puniceispirillum marinum" IMCC1322, a representative of the SAR116 clade in the Alphaproteobacteria.</title>
        <authorList>
            <person name="Oh H.M."/>
            <person name="Kwon K.K."/>
            <person name="Kang I."/>
            <person name="Kang S.G."/>
            <person name="Lee J.H."/>
            <person name="Kim S.J."/>
            <person name="Cho J.C."/>
        </authorList>
    </citation>
    <scope>NUCLEOTIDE SEQUENCE [LARGE SCALE GENOMIC DNA]</scope>
    <source>
        <strain evidence="5 6">IMCC1322</strain>
    </source>
</reference>
<dbReference type="KEGG" id="apb:SAR116_0923"/>
<dbReference type="EC" id="2.8.3.8" evidence="3"/>
<comment type="function">
    <text evidence="3">CoA transferase having broad substrate specificity for short-chain acyl-CoA thioesters with the activity decreasing when the length of the carboxylic acid chain exceeds four carbons.</text>
</comment>
<dbReference type="PANTHER" id="PTHR43293:SF3">
    <property type="entry name" value="CHOLESTEROL RING-CLEAVING HYDROLASE IPDB SUBUNIT"/>
    <property type="match status" value="1"/>
</dbReference>
<keyword evidence="2 3" id="KW-0808">Transferase</keyword>
<dbReference type="InterPro" id="IPR037171">
    <property type="entry name" value="NagB/RpiA_transferase-like"/>
</dbReference>
<feature type="active site" description="5-glutamyl coenzyme A thioester intermediate" evidence="4">
    <location>
        <position position="323"/>
    </location>
</feature>
<sequence>MSDDKFISADQAADLISDNATIGLIGGGGGLVEATSLHAAVERRFLDSGHPRGLTCIHALGIGDRDSRGMNRFAHKDMTRRVIGGHWVWSPRMQEMARHNEIEAYVLPGGVMMQLMREVAAGRPGLITHVGLGTFVDPRLDGGRMNSAATDKLVEVMTIDGKDYLRYLPIPVDVALLRGSVADEDGNISLEEEPANLDIYAMAAAAHNSGGKVIFQVKRKVVRGSLPAREVRIPSALVDAVVIDSGQRQGYELVYDAAVSGQKVNPNVPRDMPAFSARMVIARRARTELHDGAVVNYGFGIPDQVAKIVAAEHAEGRYYQTIEHGTYGGTLLDGDLFGYALNPSSMIDGPSQFDFYSGGGLDIAFLGFGEIDAHGNVNVSKLAGNTVGPGGFIDIAQNAAKVVFCGTFDTGGAKLAVGDGTLSVITPGRIGKFKQDVDQITFSGSQALRQKQDILYVTERAVFKLTAAGICLIEIAPGIDLQENILDKMAFTPLIADDLKIMDSSFFTETL</sequence>
<dbReference type="EMBL" id="CP001751">
    <property type="protein sequence ID" value="ADE39166.1"/>
    <property type="molecule type" value="Genomic_DNA"/>
</dbReference>
<evidence type="ECO:0000256" key="2">
    <source>
        <dbReference type="ARBA" id="ARBA00022679"/>
    </source>
</evidence>
<evidence type="ECO:0000256" key="4">
    <source>
        <dbReference type="PIRSR" id="PIRSR000858-1"/>
    </source>
</evidence>
<accession>D5BSB9</accession>
<name>D5BSB9_PUNMI</name>
<dbReference type="AlphaFoldDB" id="D5BSB9"/>
<dbReference type="eggNOG" id="COG4670">
    <property type="taxonomic scope" value="Bacteria"/>
</dbReference>
<dbReference type="PIRSF" id="PIRSF000858">
    <property type="entry name" value="SCOT-t"/>
    <property type="match status" value="1"/>
</dbReference>
<evidence type="ECO:0000313" key="6">
    <source>
        <dbReference type="Proteomes" id="UP000007460"/>
    </source>
</evidence>
<dbReference type="GO" id="GO:0008775">
    <property type="term" value="F:acetate CoA-transferase activity"/>
    <property type="evidence" value="ECO:0007669"/>
    <property type="project" value="UniProtKB-EC"/>
</dbReference>
<keyword evidence="6" id="KW-1185">Reference proteome</keyword>
<comment type="catalytic activity">
    <reaction evidence="3">
        <text>an acyl-CoA + acetate = a carboxylate + acetyl-CoA</text>
        <dbReference type="Rhea" id="RHEA:13381"/>
        <dbReference type="ChEBI" id="CHEBI:29067"/>
        <dbReference type="ChEBI" id="CHEBI:30089"/>
        <dbReference type="ChEBI" id="CHEBI:57288"/>
        <dbReference type="ChEBI" id="CHEBI:58342"/>
        <dbReference type="EC" id="2.8.3.8"/>
    </reaction>
</comment>
<dbReference type="InterPro" id="IPR004165">
    <property type="entry name" value="CoA_trans_fam_I"/>
</dbReference>
<organism evidence="5 6">
    <name type="scientific">Puniceispirillum marinum (strain IMCC1322)</name>
    <dbReference type="NCBI Taxonomy" id="488538"/>
    <lineage>
        <taxon>Bacteria</taxon>
        <taxon>Pseudomonadati</taxon>
        <taxon>Pseudomonadota</taxon>
        <taxon>Alphaproteobacteria</taxon>
        <taxon>Candidatus Puniceispirillales</taxon>
        <taxon>Candidatus Puniceispirillaceae</taxon>
        <taxon>Candidatus Puniceispirillum</taxon>
    </lineage>
</organism>
<dbReference type="Proteomes" id="UP000007460">
    <property type="component" value="Chromosome"/>
</dbReference>